<reference evidence="3" key="1">
    <citation type="journal article" date="2015" name="Nat. Genet.">
        <title>The genome and transcriptome of the zoonotic hookworm Ancylostoma ceylanicum identify infection-specific gene families.</title>
        <authorList>
            <person name="Schwarz E.M."/>
            <person name="Hu Y."/>
            <person name="Antoshechkin I."/>
            <person name="Miller M.M."/>
            <person name="Sternberg P.W."/>
            <person name="Aroian R.V."/>
        </authorList>
    </citation>
    <scope>NUCLEOTIDE SEQUENCE</scope>
    <source>
        <strain evidence="3">HY135</strain>
    </source>
</reference>
<feature type="compositionally biased region" description="Polar residues" evidence="1">
    <location>
        <begin position="20"/>
        <end position="32"/>
    </location>
</feature>
<gene>
    <name evidence="2" type="primary">Acey_s0033.g2626</name>
    <name evidence="2" type="synonym">Acey-lpin-1</name>
    <name evidence="2" type="ORF">Y032_0033g2626</name>
</gene>
<dbReference type="EMBL" id="JARK01001369">
    <property type="protein sequence ID" value="EYC16385.1"/>
    <property type="molecule type" value="Genomic_DNA"/>
</dbReference>
<feature type="region of interest" description="Disordered" evidence="1">
    <location>
        <begin position="1"/>
        <end position="46"/>
    </location>
</feature>
<dbReference type="AlphaFoldDB" id="A0A016UMF4"/>
<evidence type="ECO:0000313" key="3">
    <source>
        <dbReference type="Proteomes" id="UP000024635"/>
    </source>
</evidence>
<dbReference type="Proteomes" id="UP000024635">
    <property type="component" value="Unassembled WGS sequence"/>
</dbReference>
<keyword evidence="3" id="KW-1185">Reference proteome</keyword>
<organism evidence="2 3">
    <name type="scientific">Ancylostoma ceylanicum</name>
    <dbReference type="NCBI Taxonomy" id="53326"/>
    <lineage>
        <taxon>Eukaryota</taxon>
        <taxon>Metazoa</taxon>
        <taxon>Ecdysozoa</taxon>
        <taxon>Nematoda</taxon>
        <taxon>Chromadorea</taxon>
        <taxon>Rhabditida</taxon>
        <taxon>Rhabditina</taxon>
        <taxon>Rhabditomorpha</taxon>
        <taxon>Strongyloidea</taxon>
        <taxon>Ancylostomatidae</taxon>
        <taxon>Ancylostomatinae</taxon>
        <taxon>Ancylostoma</taxon>
    </lineage>
</organism>
<evidence type="ECO:0000313" key="2">
    <source>
        <dbReference type="EMBL" id="EYC16385.1"/>
    </source>
</evidence>
<comment type="caution">
    <text evidence="2">The sequence shown here is derived from an EMBL/GenBank/DDBJ whole genome shotgun (WGS) entry which is preliminary data.</text>
</comment>
<proteinExistence type="predicted"/>
<evidence type="ECO:0000256" key="1">
    <source>
        <dbReference type="SAM" id="MobiDB-lite"/>
    </source>
</evidence>
<protein>
    <submittedName>
        <fullName evidence="2">Uncharacterized protein</fullName>
    </submittedName>
</protein>
<feature type="compositionally biased region" description="Polar residues" evidence="1">
    <location>
        <begin position="1"/>
        <end position="12"/>
    </location>
</feature>
<sequence length="66" mass="7578">MIFSAKSESLNDVSIEPLQPTWTNPLEHSSFTHWKPESEQSSISDVDLEAYETKRKKAVDEKAKKK</sequence>
<accession>A0A016UMF4</accession>
<name>A0A016UMF4_9BILA</name>
<dbReference type="OrthoDB" id="4567at2759"/>